<protein>
    <recommendedName>
        <fullName evidence="8">Ripening-related protein 1</fullName>
    </recommendedName>
</protein>
<dbReference type="PANTHER" id="PTHR33191:SF77">
    <property type="entry name" value="RIPENING-RELATED PROTEIN 1"/>
    <property type="match status" value="1"/>
</dbReference>
<dbReference type="Proteomes" id="UP000325577">
    <property type="component" value="Linkage Group LG9"/>
</dbReference>
<dbReference type="PANTHER" id="PTHR33191">
    <property type="entry name" value="RIPENING-RELATED PROTEIN 2-RELATED"/>
    <property type="match status" value="1"/>
</dbReference>
<comment type="similarity">
    <text evidence="2">Belongs to the kiwellin family.</text>
</comment>
<keyword evidence="7" id="KW-1185">Reference proteome</keyword>
<feature type="chain" id="PRO_5023878903" description="Ripening-related protein 1" evidence="5">
    <location>
        <begin position="29"/>
        <end position="267"/>
    </location>
</feature>
<dbReference type="SUPFAM" id="SSF50685">
    <property type="entry name" value="Barwin-like endoglucanases"/>
    <property type="match status" value="1"/>
</dbReference>
<comment type="subcellular location">
    <subcellularLocation>
        <location evidence="1">Secreted</location>
    </subcellularLocation>
</comment>
<proteinExistence type="inferred from homology"/>
<dbReference type="InterPro" id="IPR039271">
    <property type="entry name" value="Kiwellin-like"/>
</dbReference>
<name>A0A5J4ZEB5_9ASTE</name>
<dbReference type="GO" id="GO:0005576">
    <property type="term" value="C:extracellular region"/>
    <property type="evidence" value="ECO:0007669"/>
    <property type="project" value="UniProtKB-SubCell"/>
</dbReference>
<keyword evidence="4 5" id="KW-0732">Signal</keyword>
<keyword evidence="3" id="KW-0964">Secreted</keyword>
<evidence type="ECO:0000256" key="2">
    <source>
        <dbReference type="ARBA" id="ARBA00005592"/>
    </source>
</evidence>
<dbReference type="InterPro" id="IPR036908">
    <property type="entry name" value="RlpA-like_sf"/>
</dbReference>
<dbReference type="Gene3D" id="2.40.40.10">
    <property type="entry name" value="RlpA-like domain"/>
    <property type="match status" value="1"/>
</dbReference>
<dbReference type="OrthoDB" id="406505at2759"/>
<reference evidence="6 7" key="1">
    <citation type="submission" date="2019-09" db="EMBL/GenBank/DDBJ databases">
        <title>A chromosome-level genome assembly of the Chinese tupelo Nyssa sinensis.</title>
        <authorList>
            <person name="Yang X."/>
            <person name="Kang M."/>
            <person name="Yang Y."/>
            <person name="Xiong H."/>
            <person name="Wang M."/>
            <person name="Zhang Z."/>
            <person name="Wang Z."/>
            <person name="Wu H."/>
            <person name="Ma T."/>
            <person name="Liu J."/>
            <person name="Xi Z."/>
        </authorList>
    </citation>
    <scope>NUCLEOTIDE SEQUENCE [LARGE SCALE GENOMIC DNA]</scope>
    <source>
        <strain evidence="6">J267</strain>
        <tissue evidence="6">Leaf</tissue>
    </source>
</reference>
<evidence type="ECO:0000256" key="1">
    <source>
        <dbReference type="ARBA" id="ARBA00004613"/>
    </source>
</evidence>
<dbReference type="CDD" id="cd22270">
    <property type="entry name" value="DPBB_kiwellin-like"/>
    <property type="match status" value="1"/>
</dbReference>
<evidence type="ECO:0000256" key="4">
    <source>
        <dbReference type="ARBA" id="ARBA00022729"/>
    </source>
</evidence>
<evidence type="ECO:0000256" key="5">
    <source>
        <dbReference type="SAM" id="SignalP"/>
    </source>
</evidence>
<sequence length="267" mass="29187">MRKQACSSTVSFLIFFLLLVSIFSIVEAKTCKPSGKIKGKKPPEGECNQQNGSDCCEEGKLYTTYKCSPKVSGLTKAVLTINSFEKDGDGGGPSECDNKFHSDKTMVVALSTGWFNKEKRCFNNITIYGNGKRVKAMVVDECDSTQGCDDEHDYQPPCPNNIVDGSEAVWKALGVPTLSEDSLFRMSAEVLTLMDLLIQKLWLLAFLGVVVRNVQGRLIDGISNGVVKPSARQCQAPAIREPSSFVASSFPPEHVVVESKNLNFISL</sequence>
<feature type="signal peptide" evidence="5">
    <location>
        <begin position="1"/>
        <end position="28"/>
    </location>
</feature>
<dbReference type="Pfam" id="PF24300">
    <property type="entry name" value="KWL1"/>
    <property type="match status" value="1"/>
</dbReference>
<evidence type="ECO:0000256" key="3">
    <source>
        <dbReference type="ARBA" id="ARBA00022525"/>
    </source>
</evidence>
<evidence type="ECO:0000313" key="6">
    <source>
        <dbReference type="EMBL" id="KAA8516032.1"/>
    </source>
</evidence>
<dbReference type="AlphaFoldDB" id="A0A5J4ZEB5"/>
<gene>
    <name evidence="6" type="ORF">F0562_019211</name>
</gene>
<dbReference type="EMBL" id="CM018052">
    <property type="protein sequence ID" value="KAA8516032.1"/>
    <property type="molecule type" value="Genomic_DNA"/>
</dbReference>
<evidence type="ECO:0000313" key="7">
    <source>
        <dbReference type="Proteomes" id="UP000325577"/>
    </source>
</evidence>
<organism evidence="6 7">
    <name type="scientific">Nyssa sinensis</name>
    <dbReference type="NCBI Taxonomy" id="561372"/>
    <lineage>
        <taxon>Eukaryota</taxon>
        <taxon>Viridiplantae</taxon>
        <taxon>Streptophyta</taxon>
        <taxon>Embryophyta</taxon>
        <taxon>Tracheophyta</taxon>
        <taxon>Spermatophyta</taxon>
        <taxon>Magnoliopsida</taxon>
        <taxon>eudicotyledons</taxon>
        <taxon>Gunneridae</taxon>
        <taxon>Pentapetalae</taxon>
        <taxon>asterids</taxon>
        <taxon>Cornales</taxon>
        <taxon>Nyssaceae</taxon>
        <taxon>Nyssa</taxon>
    </lineage>
</organism>
<accession>A0A5J4ZEB5</accession>
<evidence type="ECO:0008006" key="8">
    <source>
        <dbReference type="Google" id="ProtNLM"/>
    </source>
</evidence>